<evidence type="ECO:0000313" key="3">
    <source>
        <dbReference type="Proteomes" id="UP000293360"/>
    </source>
</evidence>
<protein>
    <submittedName>
        <fullName evidence="2">Uncharacterized protein</fullName>
    </submittedName>
</protein>
<keyword evidence="3" id="KW-1185">Reference proteome</keyword>
<reference evidence="2 3" key="1">
    <citation type="submission" date="2018-06" db="EMBL/GenBank/DDBJ databases">
        <title>Complete Genomes of Monosporascus.</title>
        <authorList>
            <person name="Robinson A.J."/>
            <person name="Natvig D.O."/>
        </authorList>
    </citation>
    <scope>NUCLEOTIDE SEQUENCE [LARGE SCALE GENOMIC DNA]</scope>
    <source>
        <strain evidence="2 3">CBS 110550</strain>
    </source>
</reference>
<accession>A0A4Q4T0N3</accession>
<dbReference type="EMBL" id="QJNU01000509">
    <property type="protein sequence ID" value="RYO96579.1"/>
    <property type="molecule type" value="Genomic_DNA"/>
</dbReference>
<dbReference type="Proteomes" id="UP000293360">
    <property type="component" value="Unassembled WGS sequence"/>
</dbReference>
<name>A0A4Q4T0N3_9PEZI</name>
<gene>
    <name evidence="2" type="ORF">DL764_007440</name>
</gene>
<sequence>MSENQYLLNRYLGEDGQPRFTSWAPVIGIGESFFANMMSLEDQVRSLEEAIQHSPIGFSREAIDEVIGQCFSFFEDANASVQASMDGLLLEGNKEKQHRAGKEDKAVPGQVAQSRKGEGEKESKLGRLTDELE</sequence>
<evidence type="ECO:0000256" key="1">
    <source>
        <dbReference type="SAM" id="MobiDB-lite"/>
    </source>
</evidence>
<feature type="compositionally biased region" description="Basic and acidic residues" evidence="1">
    <location>
        <begin position="115"/>
        <end position="133"/>
    </location>
</feature>
<feature type="compositionally biased region" description="Basic and acidic residues" evidence="1">
    <location>
        <begin position="92"/>
        <end position="106"/>
    </location>
</feature>
<proteinExistence type="predicted"/>
<organism evidence="2 3">
    <name type="scientific">Monosporascus ibericus</name>
    <dbReference type="NCBI Taxonomy" id="155417"/>
    <lineage>
        <taxon>Eukaryota</taxon>
        <taxon>Fungi</taxon>
        <taxon>Dikarya</taxon>
        <taxon>Ascomycota</taxon>
        <taxon>Pezizomycotina</taxon>
        <taxon>Sordariomycetes</taxon>
        <taxon>Xylariomycetidae</taxon>
        <taxon>Xylariales</taxon>
        <taxon>Xylariales incertae sedis</taxon>
        <taxon>Monosporascus</taxon>
    </lineage>
</organism>
<comment type="caution">
    <text evidence="2">The sequence shown here is derived from an EMBL/GenBank/DDBJ whole genome shotgun (WGS) entry which is preliminary data.</text>
</comment>
<evidence type="ECO:0000313" key="2">
    <source>
        <dbReference type="EMBL" id="RYO96579.1"/>
    </source>
</evidence>
<feature type="region of interest" description="Disordered" evidence="1">
    <location>
        <begin position="92"/>
        <end position="133"/>
    </location>
</feature>
<dbReference type="OrthoDB" id="4693594at2759"/>
<dbReference type="AlphaFoldDB" id="A0A4Q4T0N3"/>